<evidence type="ECO:0000259" key="6">
    <source>
        <dbReference type="Pfam" id="PF02836"/>
    </source>
</evidence>
<evidence type="ECO:0000256" key="1">
    <source>
        <dbReference type="ARBA" id="ARBA00007401"/>
    </source>
</evidence>
<dbReference type="GO" id="GO:0005975">
    <property type="term" value="P:carbohydrate metabolic process"/>
    <property type="evidence" value="ECO:0007669"/>
    <property type="project" value="InterPro"/>
</dbReference>
<reference evidence="8 9" key="1">
    <citation type="journal article" date="2016" name="PLoS Pathog.">
        <title>Biosynthesis of antibiotic leucinostatins in bio-control fungus Purpureocillium lilacinum and their inhibition on phytophthora revealed by genome mining.</title>
        <authorList>
            <person name="Wang G."/>
            <person name="Liu Z."/>
            <person name="Lin R."/>
            <person name="Li E."/>
            <person name="Mao Z."/>
            <person name="Ling J."/>
            <person name="Yang Y."/>
            <person name="Yin W.B."/>
            <person name="Xie B."/>
        </authorList>
    </citation>
    <scope>NUCLEOTIDE SEQUENCE [LARGE SCALE GENOMIC DNA]</scope>
    <source>
        <strain evidence="8">170</strain>
    </source>
</reference>
<dbReference type="KEGG" id="pchm:VFPPC_14641"/>
<dbReference type="PANTHER" id="PTHR42732:SF2">
    <property type="entry name" value="BETA-MANNOSIDASE"/>
    <property type="match status" value="1"/>
</dbReference>
<proteinExistence type="inferred from homology"/>
<feature type="chain" id="PRO_5008101566" evidence="4">
    <location>
        <begin position="24"/>
        <end position="615"/>
    </location>
</feature>
<accession>A0A179FDT4</accession>
<dbReference type="InterPro" id="IPR036156">
    <property type="entry name" value="Beta-gal/glucu_dom_sf"/>
</dbReference>
<feature type="signal peptide" evidence="4">
    <location>
        <begin position="1"/>
        <end position="23"/>
    </location>
</feature>
<evidence type="ECO:0000256" key="3">
    <source>
        <dbReference type="ARBA" id="ARBA00023295"/>
    </source>
</evidence>
<comment type="caution">
    <text evidence="8">The sequence shown here is derived from an EMBL/GenBank/DDBJ whole genome shotgun (WGS) entry which is preliminary data.</text>
</comment>
<dbReference type="Proteomes" id="UP000078397">
    <property type="component" value="Unassembled WGS sequence"/>
</dbReference>
<dbReference type="GO" id="GO:0004553">
    <property type="term" value="F:hydrolase activity, hydrolyzing O-glycosyl compounds"/>
    <property type="evidence" value="ECO:0007669"/>
    <property type="project" value="InterPro"/>
</dbReference>
<keyword evidence="9" id="KW-1185">Reference proteome</keyword>
<dbReference type="PANTHER" id="PTHR42732">
    <property type="entry name" value="BETA-GALACTOSIDASE"/>
    <property type="match status" value="1"/>
</dbReference>
<keyword evidence="4" id="KW-0732">Signal</keyword>
<dbReference type="InterPro" id="IPR051913">
    <property type="entry name" value="GH2_Domain-Containing"/>
</dbReference>
<dbReference type="RefSeq" id="XP_018141226.1">
    <property type="nucleotide sequence ID" value="XM_018292409.1"/>
</dbReference>
<dbReference type="InterPro" id="IPR006103">
    <property type="entry name" value="Glyco_hydro_2_cat"/>
</dbReference>
<name>A0A179FDT4_METCM</name>
<dbReference type="Gene3D" id="3.20.20.80">
    <property type="entry name" value="Glycosidases"/>
    <property type="match status" value="1"/>
</dbReference>
<dbReference type="AlphaFoldDB" id="A0A179FDT4"/>
<keyword evidence="3" id="KW-0326">Glycosidase</keyword>
<keyword evidence="2 8" id="KW-0378">Hydrolase</keyword>
<dbReference type="InterPro" id="IPR017853">
    <property type="entry name" value="GH"/>
</dbReference>
<dbReference type="SUPFAM" id="SSF49303">
    <property type="entry name" value="beta-Galactosidase/glucuronidase domain"/>
    <property type="match status" value="1"/>
</dbReference>
<dbReference type="EMBL" id="LSBJ02000006">
    <property type="protein sequence ID" value="OAQ63646.1"/>
    <property type="molecule type" value="Genomic_DNA"/>
</dbReference>
<dbReference type="Pfam" id="PF02836">
    <property type="entry name" value="Glyco_hydro_2_C"/>
    <property type="match status" value="1"/>
</dbReference>
<dbReference type="Gene3D" id="2.60.40.10">
    <property type="entry name" value="Immunoglobulins"/>
    <property type="match status" value="1"/>
</dbReference>
<dbReference type="SUPFAM" id="SSF49785">
    <property type="entry name" value="Galactose-binding domain-like"/>
    <property type="match status" value="1"/>
</dbReference>
<dbReference type="SUPFAM" id="SSF51445">
    <property type="entry name" value="(Trans)glycosidases"/>
    <property type="match status" value="1"/>
</dbReference>
<feature type="domain" description="Glycoside hydrolase family 2 catalytic" evidence="6">
    <location>
        <begin position="349"/>
        <end position="474"/>
    </location>
</feature>
<dbReference type="STRING" id="1380566.A0A179FDT4"/>
<dbReference type="GeneID" id="28856403"/>
<comment type="similarity">
    <text evidence="1">Belongs to the glycosyl hydrolase 2 family.</text>
</comment>
<dbReference type="InterPro" id="IPR013783">
    <property type="entry name" value="Ig-like_fold"/>
</dbReference>
<dbReference type="InterPro" id="IPR054593">
    <property type="entry name" value="Beta-mannosidase-like_N2"/>
</dbReference>
<evidence type="ECO:0000313" key="8">
    <source>
        <dbReference type="EMBL" id="OAQ63646.1"/>
    </source>
</evidence>
<evidence type="ECO:0000259" key="7">
    <source>
        <dbReference type="Pfam" id="PF22666"/>
    </source>
</evidence>
<feature type="domain" description="Beta-mannosidase-like galactose-binding" evidence="7">
    <location>
        <begin position="102"/>
        <end position="179"/>
    </location>
</feature>
<dbReference type="InterPro" id="IPR008979">
    <property type="entry name" value="Galactose-bd-like_sf"/>
</dbReference>
<protein>
    <submittedName>
        <fullName evidence="8">Glycosyl hydrolase family 2</fullName>
    </submittedName>
</protein>
<dbReference type="Gene3D" id="2.60.120.260">
    <property type="entry name" value="Galactose-binding domain-like"/>
    <property type="match status" value="1"/>
</dbReference>
<evidence type="ECO:0000256" key="2">
    <source>
        <dbReference type="ARBA" id="ARBA00022801"/>
    </source>
</evidence>
<gene>
    <name evidence="8" type="ORF">VFPPC_14641</name>
</gene>
<dbReference type="OrthoDB" id="408320at2759"/>
<feature type="domain" description="Glycoside hydrolase family 2 immunoglobulin-like beta-sandwich" evidence="5">
    <location>
        <begin position="227"/>
        <end position="307"/>
    </location>
</feature>
<evidence type="ECO:0000313" key="9">
    <source>
        <dbReference type="Proteomes" id="UP000078397"/>
    </source>
</evidence>
<evidence type="ECO:0000256" key="4">
    <source>
        <dbReference type="SAM" id="SignalP"/>
    </source>
</evidence>
<organism evidence="8 9">
    <name type="scientific">Pochonia chlamydosporia 170</name>
    <dbReference type="NCBI Taxonomy" id="1380566"/>
    <lineage>
        <taxon>Eukaryota</taxon>
        <taxon>Fungi</taxon>
        <taxon>Dikarya</taxon>
        <taxon>Ascomycota</taxon>
        <taxon>Pezizomycotina</taxon>
        <taxon>Sordariomycetes</taxon>
        <taxon>Hypocreomycetidae</taxon>
        <taxon>Hypocreales</taxon>
        <taxon>Clavicipitaceae</taxon>
        <taxon>Pochonia</taxon>
    </lineage>
</organism>
<dbReference type="Pfam" id="PF00703">
    <property type="entry name" value="Glyco_hydro_2"/>
    <property type="match status" value="1"/>
</dbReference>
<dbReference type="Pfam" id="PF22666">
    <property type="entry name" value="Glyco_hydro_2_N2"/>
    <property type="match status" value="1"/>
</dbReference>
<sequence length="615" mass="70280">MQLLQRILLGGLTLLPILGTSEAQSYKVQKPPLDTDWTYKVGTNPWPEHPRPQLRREEWKNLNGIWTYEGAGQTYTLSGPPTVDALSREIMIPSCVESGLSGIQDLNSTNMWFSRSFNVPDNWRGQDVLLNFEAVDYEATVFLNGIKVGTNVGGYFRFTINITKNIKWGQNNKLFVFVYDPTDTDIIPIGKQTRNPSHIFYRPCSGIWQTVWLERAPANRITQLDVTADMHGEVKLTAHTTLKKNADMKIEVFDTNGRVLAEQKGSSDKEVQFKVPNVKQWSPSSPTLYNMTVTMGDEVVHSYTGFRTISSGIVNKVQRPMLNGKFEFLFGTLDQGYWPDGLYLPPNREAMIYDLKMLKSLGFNMVRKHIKVEPDLFYRACDEIGLLVIQDMPSLPADGNRPPNAAQQAEFQRQLEILINEHKSYTSIVVWVIYNESWGQLRGPPYPEEKLTEVVRKIDPSRLIDSVTGWNDHGFGDFSDNHHYANPQCGTPFYSLASSPYDPKRIGFQGEFAGIGHNVSIEHLWNVQQAIDTINQTYELNDDLETYNYRAQVLFRELTEQVRFYACSGAVWTQTTDVEGEVNGLYTYDRRVLRPNEKLWKGLIKDIFDQAQKRA</sequence>
<dbReference type="InterPro" id="IPR006102">
    <property type="entry name" value="Ig-like_GH2"/>
</dbReference>
<evidence type="ECO:0000259" key="5">
    <source>
        <dbReference type="Pfam" id="PF00703"/>
    </source>
</evidence>